<dbReference type="GO" id="GO:0030694">
    <property type="term" value="C:bacterial-type flagellum basal body, rod"/>
    <property type="evidence" value="ECO:0007669"/>
    <property type="project" value="UniProtKB-UniRule"/>
</dbReference>
<evidence type="ECO:0000256" key="5">
    <source>
        <dbReference type="ARBA" id="ARBA00025933"/>
    </source>
</evidence>
<keyword evidence="9" id="KW-0969">Cilium</keyword>
<evidence type="ECO:0000256" key="4">
    <source>
        <dbReference type="ARBA" id="ARBA00023143"/>
    </source>
</evidence>
<dbReference type="InterPro" id="IPR006299">
    <property type="entry name" value="FlgC"/>
</dbReference>
<dbReference type="Pfam" id="PF00460">
    <property type="entry name" value="Flg_bb_rod"/>
    <property type="match status" value="1"/>
</dbReference>
<protein>
    <recommendedName>
        <fullName evidence="3 6">Flagellar basal-body rod protein FlgC</fullName>
    </recommendedName>
</protein>
<evidence type="ECO:0000259" key="8">
    <source>
        <dbReference type="Pfam" id="PF06429"/>
    </source>
</evidence>
<dbReference type="InterPro" id="IPR019776">
    <property type="entry name" value="Flagellar_basal_body_rod_CS"/>
</dbReference>
<dbReference type="AlphaFoldDB" id="A0A2H0Y0L6"/>
<evidence type="ECO:0000256" key="6">
    <source>
        <dbReference type="RuleBase" id="RU362062"/>
    </source>
</evidence>
<comment type="caution">
    <text evidence="9">The sequence shown here is derived from an EMBL/GenBank/DDBJ whole genome shotgun (WGS) entry which is preliminary data.</text>
</comment>
<evidence type="ECO:0000313" key="10">
    <source>
        <dbReference type="Proteomes" id="UP000231343"/>
    </source>
</evidence>
<sequence>MSLSDAMNISVSGVEAERRVLELIASNLANINTTRTASGGPYRRLEAVISERPFVDELAKAEGRLAERGGGVEVTDVVEDPSPFQRVYRPGHPDADAQGFVSLPNVDLSKEMVDLVYVSRLYEANITVFNALKKSQQDLMQLQ</sequence>
<dbReference type="Pfam" id="PF06429">
    <property type="entry name" value="Flg_bbr_C"/>
    <property type="match status" value="1"/>
</dbReference>
<dbReference type="PROSITE" id="PS00588">
    <property type="entry name" value="FLAGELLA_BB_ROD"/>
    <property type="match status" value="1"/>
</dbReference>
<feature type="domain" description="Flagellar basal-body/hook protein C-terminal" evidence="8">
    <location>
        <begin position="97"/>
        <end position="142"/>
    </location>
</feature>
<accession>A0A2H0Y0L6</accession>
<dbReference type="NCBIfam" id="TIGR01395">
    <property type="entry name" value="FlgC"/>
    <property type="match status" value="1"/>
</dbReference>
<dbReference type="PANTHER" id="PTHR30435">
    <property type="entry name" value="FLAGELLAR PROTEIN"/>
    <property type="match status" value="1"/>
</dbReference>
<dbReference type="PANTHER" id="PTHR30435:SF2">
    <property type="entry name" value="FLAGELLAR BASAL-BODY ROD PROTEIN FLGC"/>
    <property type="match status" value="1"/>
</dbReference>
<keyword evidence="4 6" id="KW-0975">Bacterial flagellum</keyword>
<dbReference type="GO" id="GO:0071978">
    <property type="term" value="P:bacterial-type flagellum-dependent swarming motility"/>
    <property type="evidence" value="ECO:0007669"/>
    <property type="project" value="TreeGrafter"/>
</dbReference>
<name>A0A2H0Y0L6_UNCSA</name>
<keyword evidence="9" id="KW-0966">Cell projection</keyword>
<organism evidence="9 10">
    <name type="scientific">Candidatus Saganbacteria bacterium CG08_land_8_20_14_0_20_45_16</name>
    <dbReference type="NCBI Taxonomy" id="2014293"/>
    <lineage>
        <taxon>Bacteria</taxon>
        <taxon>Bacillati</taxon>
        <taxon>Saganbacteria</taxon>
    </lineage>
</organism>
<proteinExistence type="inferred from homology"/>
<dbReference type="InterPro" id="IPR001444">
    <property type="entry name" value="Flag_bb_rod_N"/>
</dbReference>
<evidence type="ECO:0000256" key="2">
    <source>
        <dbReference type="ARBA" id="ARBA00009677"/>
    </source>
</evidence>
<comment type="subcellular location">
    <subcellularLocation>
        <location evidence="1 6">Bacterial flagellum basal body</location>
    </subcellularLocation>
</comment>
<reference evidence="9 10" key="1">
    <citation type="submission" date="2017-09" db="EMBL/GenBank/DDBJ databases">
        <title>Depth-based differentiation of microbial function through sediment-hosted aquifers and enrichment of novel symbionts in the deep terrestrial subsurface.</title>
        <authorList>
            <person name="Probst A.J."/>
            <person name="Ladd B."/>
            <person name="Jarett J.K."/>
            <person name="Geller-Mcgrath D.E."/>
            <person name="Sieber C.M."/>
            <person name="Emerson J.B."/>
            <person name="Anantharaman K."/>
            <person name="Thomas B.C."/>
            <person name="Malmstrom R."/>
            <person name="Stieglmeier M."/>
            <person name="Klingl A."/>
            <person name="Woyke T."/>
            <person name="Ryan C.M."/>
            <person name="Banfield J.F."/>
        </authorList>
    </citation>
    <scope>NUCLEOTIDE SEQUENCE [LARGE SCALE GENOMIC DNA]</scope>
    <source>
        <strain evidence="9">CG08_land_8_20_14_0_20_45_16</strain>
    </source>
</reference>
<gene>
    <name evidence="9" type="primary">flgC</name>
    <name evidence="9" type="ORF">COT42_03860</name>
</gene>
<keyword evidence="9" id="KW-0282">Flagellum</keyword>
<comment type="subunit">
    <text evidence="5 6">The basal body constitutes a major portion of the flagellar organelle and consists of four rings (L,P,S, and M) mounted on a central rod. The rod consists of about 26 subunits of FlgG in the distal portion, and FlgB, FlgC and FlgF are thought to build up the proximal portion of the rod with about 6 subunits each.</text>
</comment>
<dbReference type="EMBL" id="PEYM01000066">
    <property type="protein sequence ID" value="PIS29990.1"/>
    <property type="molecule type" value="Genomic_DNA"/>
</dbReference>
<evidence type="ECO:0000256" key="1">
    <source>
        <dbReference type="ARBA" id="ARBA00004117"/>
    </source>
</evidence>
<evidence type="ECO:0000259" key="7">
    <source>
        <dbReference type="Pfam" id="PF00460"/>
    </source>
</evidence>
<feature type="domain" description="Flagellar basal body rod protein N-terminal" evidence="7">
    <location>
        <begin position="7"/>
        <end position="35"/>
    </location>
</feature>
<evidence type="ECO:0000256" key="3">
    <source>
        <dbReference type="ARBA" id="ARBA00017941"/>
    </source>
</evidence>
<evidence type="ECO:0000313" key="9">
    <source>
        <dbReference type="EMBL" id="PIS29990.1"/>
    </source>
</evidence>
<dbReference type="Proteomes" id="UP000231343">
    <property type="component" value="Unassembled WGS sequence"/>
</dbReference>
<comment type="similarity">
    <text evidence="2">Belongs to the flagella basal body rod proteins family.</text>
</comment>
<dbReference type="InterPro" id="IPR010930">
    <property type="entry name" value="Flg_bb/hook_C_dom"/>
</dbReference>